<keyword evidence="1" id="KW-0812">Transmembrane</keyword>
<evidence type="ECO:0000256" key="1">
    <source>
        <dbReference type="SAM" id="Phobius"/>
    </source>
</evidence>
<name>A0A2H0QXX4_9BACT</name>
<evidence type="ECO:0000313" key="3">
    <source>
        <dbReference type="Proteomes" id="UP000231333"/>
    </source>
</evidence>
<protein>
    <recommendedName>
        <fullName evidence="4">Type 4 fimbrial biogenesis protein PilX N-terminal domain-containing protein</fullName>
    </recommendedName>
</protein>
<sequence length="156" mass="16733">MNKKYITSQKGFVLFVAIGVSAILLLVTVAMSNITLKQVLIAQASQESQKAFYAADNGIECVMFWEIQNPTNPGESAFGSVGQNISCGIQTFSVGGGNESEFEVLFDITDPANDPLSSCAIVTVNKSGGTVIESRGRNLCSGNSNRRVERGIRVKY</sequence>
<evidence type="ECO:0008006" key="4">
    <source>
        <dbReference type="Google" id="ProtNLM"/>
    </source>
</evidence>
<dbReference type="EMBL" id="PCXL01000006">
    <property type="protein sequence ID" value="PIR38846.1"/>
    <property type="molecule type" value="Genomic_DNA"/>
</dbReference>
<gene>
    <name evidence="2" type="ORF">COV34_00190</name>
</gene>
<dbReference type="Proteomes" id="UP000231333">
    <property type="component" value="Unassembled WGS sequence"/>
</dbReference>
<feature type="transmembrane region" description="Helical" evidence="1">
    <location>
        <begin position="12"/>
        <end position="31"/>
    </location>
</feature>
<proteinExistence type="predicted"/>
<reference evidence="2 3" key="1">
    <citation type="submission" date="2017-09" db="EMBL/GenBank/DDBJ databases">
        <title>Depth-based differentiation of microbial function through sediment-hosted aquifers and enrichment of novel symbionts in the deep terrestrial subsurface.</title>
        <authorList>
            <person name="Probst A.J."/>
            <person name="Ladd B."/>
            <person name="Jarett J.K."/>
            <person name="Geller-Mcgrath D.E."/>
            <person name="Sieber C.M."/>
            <person name="Emerson J.B."/>
            <person name="Anantharaman K."/>
            <person name="Thomas B.C."/>
            <person name="Malmstrom R."/>
            <person name="Stieglmeier M."/>
            <person name="Klingl A."/>
            <person name="Woyke T."/>
            <person name="Ryan C.M."/>
            <person name="Banfield J.F."/>
        </authorList>
    </citation>
    <scope>NUCLEOTIDE SEQUENCE [LARGE SCALE GENOMIC DNA]</scope>
    <source>
        <strain evidence="2">CG10_big_fil_rev_8_21_14_0_10_42_12</strain>
    </source>
</reference>
<organism evidence="2 3">
    <name type="scientific">Candidatus Zambryskibacteria bacterium CG10_big_fil_rev_8_21_14_0_10_42_12</name>
    <dbReference type="NCBI Taxonomy" id="1975115"/>
    <lineage>
        <taxon>Bacteria</taxon>
        <taxon>Candidatus Zambryskiibacteriota</taxon>
    </lineage>
</organism>
<comment type="caution">
    <text evidence="2">The sequence shown here is derived from an EMBL/GenBank/DDBJ whole genome shotgun (WGS) entry which is preliminary data.</text>
</comment>
<keyword evidence="1" id="KW-0472">Membrane</keyword>
<accession>A0A2H0QXX4</accession>
<keyword evidence="1" id="KW-1133">Transmembrane helix</keyword>
<evidence type="ECO:0000313" key="2">
    <source>
        <dbReference type="EMBL" id="PIR38846.1"/>
    </source>
</evidence>
<dbReference type="AlphaFoldDB" id="A0A2H0QXX4"/>